<evidence type="ECO:0000256" key="11">
    <source>
        <dbReference type="ARBA" id="ARBA00023444"/>
    </source>
</evidence>
<accession>A0AA37U660</accession>
<keyword evidence="7" id="KW-0408">Iron</keyword>
<feature type="transmembrane region" description="Helical" evidence="12">
    <location>
        <begin position="134"/>
        <end position="155"/>
    </location>
</feature>
<reference evidence="13" key="1">
    <citation type="submission" date="2023-02" db="EMBL/GenBank/DDBJ databases">
        <title>Proposal of a novel subspecies: Alicyclobacillus hesperidum subspecies aegle.</title>
        <authorList>
            <person name="Goto K."/>
            <person name="Fujii T."/>
            <person name="Yasui K."/>
            <person name="Mochida K."/>
            <person name="Kato-Tanaka Y."/>
            <person name="Morohoshi S."/>
            <person name="An S.Y."/>
            <person name="Kasai H."/>
            <person name="Yokota A."/>
        </authorList>
    </citation>
    <scope>NUCLEOTIDE SEQUENCE</scope>
    <source>
        <strain evidence="13">DSM 12766</strain>
    </source>
</reference>
<name>A0AA37U660_9BACL</name>
<feature type="transmembrane region" description="Helical" evidence="12">
    <location>
        <begin position="230"/>
        <end position="257"/>
    </location>
</feature>
<dbReference type="PANTHER" id="PTHR35457:SF1">
    <property type="entry name" value="HEME A SYNTHASE"/>
    <property type="match status" value="1"/>
</dbReference>
<gene>
    <name evidence="13" type="primary">ctaA</name>
    <name evidence="13" type="ORF">Heshes_08130</name>
</gene>
<evidence type="ECO:0000256" key="12">
    <source>
        <dbReference type="SAM" id="Phobius"/>
    </source>
</evidence>
<dbReference type="GO" id="GO:0006784">
    <property type="term" value="P:heme A biosynthetic process"/>
    <property type="evidence" value="ECO:0007669"/>
    <property type="project" value="InterPro"/>
</dbReference>
<feature type="transmembrane region" description="Helical" evidence="12">
    <location>
        <begin position="269"/>
        <end position="291"/>
    </location>
</feature>
<comment type="subcellular location">
    <subcellularLocation>
        <location evidence="1">Membrane</location>
        <topology evidence="1">Multi-pass membrane protein</topology>
    </subcellularLocation>
</comment>
<keyword evidence="6" id="KW-0560">Oxidoreductase</keyword>
<dbReference type="Proteomes" id="UP001157137">
    <property type="component" value="Unassembled WGS sequence"/>
</dbReference>
<keyword evidence="4" id="KW-0479">Metal-binding</keyword>
<dbReference type="InterPro" id="IPR050450">
    <property type="entry name" value="COX15/CtaA_HemeA_synthase"/>
</dbReference>
<comment type="caution">
    <text evidence="13">The sequence shown here is derived from an EMBL/GenBank/DDBJ whole genome shotgun (WGS) entry which is preliminary data.</text>
</comment>
<evidence type="ECO:0000256" key="8">
    <source>
        <dbReference type="ARBA" id="ARBA00023133"/>
    </source>
</evidence>
<evidence type="ECO:0000256" key="3">
    <source>
        <dbReference type="ARBA" id="ARBA00022692"/>
    </source>
</evidence>
<evidence type="ECO:0000256" key="2">
    <source>
        <dbReference type="ARBA" id="ARBA00022475"/>
    </source>
</evidence>
<dbReference type="GO" id="GO:0016020">
    <property type="term" value="C:membrane"/>
    <property type="evidence" value="ECO:0007669"/>
    <property type="project" value="UniProtKB-SubCell"/>
</dbReference>
<keyword evidence="10" id="KW-1015">Disulfide bond</keyword>
<proteinExistence type="predicted"/>
<evidence type="ECO:0000256" key="7">
    <source>
        <dbReference type="ARBA" id="ARBA00023004"/>
    </source>
</evidence>
<evidence type="ECO:0000313" key="14">
    <source>
        <dbReference type="Proteomes" id="UP001157137"/>
    </source>
</evidence>
<keyword evidence="5 12" id="KW-1133">Transmembrane helix</keyword>
<organism evidence="13 14">
    <name type="scientific">Alicyclobacillus hesperidum</name>
    <dbReference type="NCBI Taxonomy" id="89784"/>
    <lineage>
        <taxon>Bacteria</taxon>
        <taxon>Bacillati</taxon>
        <taxon>Bacillota</taxon>
        <taxon>Bacilli</taxon>
        <taxon>Bacillales</taxon>
        <taxon>Alicyclobacillaceae</taxon>
        <taxon>Alicyclobacillus</taxon>
    </lineage>
</organism>
<feature type="transmembrane region" description="Helical" evidence="12">
    <location>
        <begin position="297"/>
        <end position="319"/>
    </location>
</feature>
<dbReference type="InterPro" id="IPR003780">
    <property type="entry name" value="COX15/CtaA_fam"/>
</dbReference>
<evidence type="ECO:0000256" key="5">
    <source>
        <dbReference type="ARBA" id="ARBA00022989"/>
    </source>
</evidence>
<keyword evidence="3 12" id="KW-0812">Transmembrane</keyword>
<comment type="pathway">
    <text evidence="11">Porphyrin-containing compound metabolism.</text>
</comment>
<evidence type="ECO:0000256" key="1">
    <source>
        <dbReference type="ARBA" id="ARBA00004141"/>
    </source>
</evidence>
<dbReference type="Pfam" id="PF02628">
    <property type="entry name" value="COX15-CtaA"/>
    <property type="match status" value="1"/>
</dbReference>
<dbReference type="AlphaFoldDB" id="A0AA37U660"/>
<dbReference type="PANTHER" id="PTHR35457">
    <property type="entry name" value="HEME A SYNTHASE"/>
    <property type="match status" value="1"/>
</dbReference>
<dbReference type="GO" id="GO:0016491">
    <property type="term" value="F:oxidoreductase activity"/>
    <property type="evidence" value="ECO:0007669"/>
    <property type="project" value="UniProtKB-KW"/>
</dbReference>
<evidence type="ECO:0000256" key="6">
    <source>
        <dbReference type="ARBA" id="ARBA00023002"/>
    </source>
</evidence>
<feature type="transmembrane region" description="Helical" evidence="12">
    <location>
        <begin position="106"/>
        <end position="128"/>
    </location>
</feature>
<feature type="transmembrane region" description="Helical" evidence="12">
    <location>
        <begin position="191"/>
        <end position="210"/>
    </location>
</feature>
<dbReference type="GO" id="GO:0046872">
    <property type="term" value="F:metal ion binding"/>
    <property type="evidence" value="ECO:0007669"/>
    <property type="project" value="UniProtKB-KW"/>
</dbReference>
<dbReference type="RefSeq" id="WP_284225786.1">
    <property type="nucleotide sequence ID" value="NZ_BSRA01000003.1"/>
</dbReference>
<feature type="transmembrane region" description="Helical" evidence="12">
    <location>
        <begin position="73"/>
        <end position="94"/>
    </location>
</feature>
<protein>
    <submittedName>
        <fullName evidence="13">Heme A synthase</fullName>
    </submittedName>
</protein>
<keyword evidence="9 12" id="KW-0472">Membrane</keyword>
<keyword evidence="2" id="KW-1003">Cell membrane</keyword>
<feature type="transmembrane region" description="Helical" evidence="12">
    <location>
        <begin position="20"/>
        <end position="38"/>
    </location>
</feature>
<evidence type="ECO:0000256" key="9">
    <source>
        <dbReference type="ARBA" id="ARBA00023136"/>
    </source>
</evidence>
<sequence length="340" mass="37999">METEHRRSAKNSPRKHSGIYWLSVITLVLIFIVNTLGFTDTITGSAMGCGRNWPLCNGQIIPSVWTRATFIEYFHRLSVLLGGGVLIGFTVAAWRSYRQIVSVRILLGLALLGVVLEGALGALAVLFVNPPAVMAAHMGIALITFVAMVLITGVIGQADCRRFGSTGVAGGRWMGRNQQESERWARTFSRLVWWSVPYGYGAIYVGAYVASTGYGSFFHGFPIPTESFAIAGAALWIDILHRSIALGYVIWMAVLVYQSWRHRHSHRRQWNLSCAAFVLVCLQAFFGWLLIETHLSEIAFLLHVTNVSLLFATQCYLGWTMLQERHLRRHQDRGALIRIS</sequence>
<keyword evidence="8" id="KW-0350">Heme biosynthesis</keyword>
<evidence type="ECO:0000313" key="13">
    <source>
        <dbReference type="EMBL" id="GLV13129.1"/>
    </source>
</evidence>
<dbReference type="EMBL" id="BSRA01000003">
    <property type="protein sequence ID" value="GLV13129.1"/>
    <property type="molecule type" value="Genomic_DNA"/>
</dbReference>
<evidence type="ECO:0000256" key="10">
    <source>
        <dbReference type="ARBA" id="ARBA00023157"/>
    </source>
</evidence>
<evidence type="ECO:0000256" key="4">
    <source>
        <dbReference type="ARBA" id="ARBA00022723"/>
    </source>
</evidence>